<evidence type="ECO:0000256" key="2">
    <source>
        <dbReference type="ARBA" id="ARBA00008193"/>
    </source>
</evidence>
<dbReference type="GO" id="GO:0005886">
    <property type="term" value="C:plasma membrane"/>
    <property type="evidence" value="ECO:0007669"/>
    <property type="project" value="UniProtKB-SubCell"/>
</dbReference>
<dbReference type="RefSeq" id="WP_012639289.1">
    <property type="nucleotide sequence ID" value="NC_011901.1"/>
</dbReference>
<dbReference type="eggNOG" id="COG2860">
    <property type="taxonomic scope" value="Bacteria"/>
</dbReference>
<evidence type="ECO:0000256" key="6">
    <source>
        <dbReference type="ARBA" id="ARBA00023136"/>
    </source>
</evidence>
<name>B8GMZ9_THISH</name>
<keyword evidence="3" id="KW-1003">Cell membrane</keyword>
<keyword evidence="4 7" id="KW-0812">Transmembrane</keyword>
<proteinExistence type="inferred from homology"/>
<evidence type="ECO:0000313" key="10">
    <source>
        <dbReference type="Proteomes" id="UP000002383"/>
    </source>
</evidence>
<keyword evidence="6 7" id="KW-0472">Membrane</keyword>
<feature type="transmembrane region" description="Helical" evidence="7">
    <location>
        <begin position="66"/>
        <end position="87"/>
    </location>
</feature>
<dbReference type="InterPro" id="IPR005115">
    <property type="entry name" value="Gly_transporter"/>
</dbReference>
<dbReference type="HOGENOM" id="CLU_064906_2_1_6"/>
<comment type="subcellular location">
    <subcellularLocation>
        <location evidence="1">Cell membrane</location>
        <topology evidence="1">Multi-pass membrane protein</topology>
    </subcellularLocation>
</comment>
<dbReference type="AlphaFoldDB" id="B8GMZ9"/>
<protein>
    <recommendedName>
        <fullName evidence="8">Glycine transporter domain-containing protein</fullName>
    </recommendedName>
</protein>
<reference evidence="9 10" key="1">
    <citation type="journal article" date="2011" name="Stand. Genomic Sci.">
        <title>Complete genome sequence of 'Thioalkalivibrio sulfidophilus' HL-EbGr7.</title>
        <authorList>
            <person name="Muyzer G."/>
            <person name="Sorokin D.Y."/>
            <person name="Mavromatis K."/>
            <person name="Lapidus A."/>
            <person name="Clum A."/>
            <person name="Ivanova N."/>
            <person name="Pati A."/>
            <person name="d'Haeseleer P."/>
            <person name="Woyke T."/>
            <person name="Kyrpides N.C."/>
        </authorList>
    </citation>
    <scope>NUCLEOTIDE SEQUENCE [LARGE SCALE GENOMIC DNA]</scope>
    <source>
        <strain evidence="9 10">HL-EbGR7</strain>
    </source>
</reference>
<comment type="similarity">
    <text evidence="2">Belongs to the UPF0126 family.</text>
</comment>
<dbReference type="EMBL" id="CP001339">
    <property type="protein sequence ID" value="ACL73814.1"/>
    <property type="molecule type" value="Genomic_DNA"/>
</dbReference>
<evidence type="ECO:0000313" key="9">
    <source>
        <dbReference type="EMBL" id="ACL73814.1"/>
    </source>
</evidence>
<feature type="transmembrane region" description="Helical" evidence="7">
    <location>
        <begin position="37"/>
        <end position="54"/>
    </location>
</feature>
<dbReference type="PANTHER" id="PTHR30506:SF3">
    <property type="entry name" value="UPF0126 INNER MEMBRANE PROTEIN YADS-RELATED"/>
    <property type="match status" value="1"/>
</dbReference>
<dbReference type="Proteomes" id="UP000002383">
    <property type="component" value="Chromosome"/>
</dbReference>
<organism evidence="9 10">
    <name type="scientific">Thioalkalivibrio sulfidiphilus (strain HL-EbGR7)</name>
    <dbReference type="NCBI Taxonomy" id="396588"/>
    <lineage>
        <taxon>Bacteria</taxon>
        <taxon>Pseudomonadati</taxon>
        <taxon>Pseudomonadota</taxon>
        <taxon>Gammaproteobacteria</taxon>
        <taxon>Chromatiales</taxon>
        <taxon>Ectothiorhodospiraceae</taxon>
        <taxon>Thioalkalivibrio</taxon>
    </lineage>
</organism>
<evidence type="ECO:0000256" key="3">
    <source>
        <dbReference type="ARBA" id="ARBA00022475"/>
    </source>
</evidence>
<dbReference type="KEGG" id="tgr:Tgr7_2740"/>
<evidence type="ECO:0000256" key="1">
    <source>
        <dbReference type="ARBA" id="ARBA00004651"/>
    </source>
</evidence>
<evidence type="ECO:0000256" key="5">
    <source>
        <dbReference type="ARBA" id="ARBA00022989"/>
    </source>
</evidence>
<dbReference type="PANTHER" id="PTHR30506">
    <property type="entry name" value="INNER MEMBRANE PROTEIN"/>
    <property type="match status" value="1"/>
</dbReference>
<evidence type="ECO:0000256" key="4">
    <source>
        <dbReference type="ARBA" id="ARBA00022692"/>
    </source>
</evidence>
<keyword evidence="5 7" id="KW-1133">Transmembrane helix</keyword>
<feature type="transmembrane region" description="Helical" evidence="7">
    <location>
        <begin position="12"/>
        <end position="30"/>
    </location>
</feature>
<feature type="domain" description="Glycine transporter" evidence="8">
    <location>
        <begin position="13"/>
        <end position="87"/>
    </location>
</feature>
<gene>
    <name evidence="9" type="ordered locus">Tgr7_2740</name>
</gene>
<keyword evidence="10" id="KW-1185">Reference proteome</keyword>
<dbReference type="OrthoDB" id="9791874at2"/>
<feature type="transmembrane region" description="Helical" evidence="7">
    <location>
        <begin position="157"/>
        <end position="173"/>
    </location>
</feature>
<feature type="domain" description="Glycine transporter" evidence="8">
    <location>
        <begin position="100"/>
        <end position="173"/>
    </location>
</feature>
<accession>B8GMZ9</accession>
<evidence type="ECO:0000259" key="8">
    <source>
        <dbReference type="Pfam" id="PF03458"/>
    </source>
</evidence>
<sequence length="225" mass="23688">MFSPADGFTLPIYFDLGAVFVFALSGVVVAIRKGYDIVGMFFLALATGAGGGLIRDGLFLQQGPPLFATNPEYLAVIAAAALVGLLFGDHPFFNRRGVAIIDAAGIGGFAVVGIELSLAAGLSIPTALLVGVINGVGGSVIRDVLAGDPPLILRPGQFYALAVLGGCFSYMALTQWLGLAVVLAGWLTILITFAIRMLSIELNWSTRPVSREGWIQFLKRKKGDE</sequence>
<dbReference type="Pfam" id="PF03458">
    <property type="entry name" value="Gly_transporter"/>
    <property type="match status" value="2"/>
</dbReference>
<feature type="transmembrane region" description="Helical" evidence="7">
    <location>
        <begin position="179"/>
        <end position="198"/>
    </location>
</feature>
<evidence type="ECO:0000256" key="7">
    <source>
        <dbReference type="SAM" id="Phobius"/>
    </source>
</evidence>